<dbReference type="EMBL" id="CABPRY010000006">
    <property type="protein sequence ID" value="VVE18556.1"/>
    <property type="molecule type" value="Genomic_DNA"/>
</dbReference>
<evidence type="ECO:0008006" key="3">
    <source>
        <dbReference type="Google" id="ProtNLM"/>
    </source>
</evidence>
<sequence>MNAVTTEDILGQLEAGPLDSFAIAKILNHSHVAVLSKLEDLIDARQVSIDSYRTNGLPEYRLFKRPRRSAKPASIASGPYVPEVTPLKGYESSLMAFCDACMLTRR</sequence>
<gene>
    <name evidence="1" type="ORF">PCE31107_03027</name>
</gene>
<dbReference type="Proteomes" id="UP000396788">
    <property type="component" value="Unassembled WGS sequence"/>
</dbReference>
<accession>A0A5E4W4K8</accession>
<evidence type="ECO:0000313" key="2">
    <source>
        <dbReference type="Proteomes" id="UP000396788"/>
    </source>
</evidence>
<protein>
    <recommendedName>
        <fullName evidence="3">Transcriptional regulator</fullName>
    </recommendedName>
</protein>
<organism evidence="1 2">
    <name type="scientific">Pandoraea cepalis</name>
    <dbReference type="NCBI Taxonomy" id="2508294"/>
    <lineage>
        <taxon>Bacteria</taxon>
        <taxon>Pseudomonadati</taxon>
        <taxon>Pseudomonadota</taxon>
        <taxon>Betaproteobacteria</taxon>
        <taxon>Burkholderiales</taxon>
        <taxon>Burkholderiaceae</taxon>
        <taxon>Pandoraea</taxon>
    </lineage>
</organism>
<dbReference type="RefSeq" id="WP_150609504.1">
    <property type="nucleotide sequence ID" value="NZ_CABPRY010000006.1"/>
</dbReference>
<name>A0A5E4W4K8_9BURK</name>
<evidence type="ECO:0000313" key="1">
    <source>
        <dbReference type="EMBL" id="VVE18556.1"/>
    </source>
</evidence>
<reference evidence="1 2" key="1">
    <citation type="submission" date="2019-08" db="EMBL/GenBank/DDBJ databases">
        <authorList>
            <person name="Peeters C."/>
        </authorList>
    </citation>
    <scope>NUCLEOTIDE SEQUENCE [LARGE SCALE GENOMIC DNA]</scope>
    <source>
        <strain evidence="1 2">LMG 31107</strain>
    </source>
</reference>
<dbReference type="AlphaFoldDB" id="A0A5E4W4K8"/>
<proteinExistence type="predicted"/>